<keyword evidence="5 6" id="KW-0269">Exonuclease</keyword>
<comment type="similarity">
    <text evidence="1 6">Belongs to the 5'-3' exonuclease family. XRN2/RAT1 subfamily.</text>
</comment>
<dbReference type="CDD" id="cd18673">
    <property type="entry name" value="PIN_XRN1-2-like"/>
    <property type="match status" value="1"/>
</dbReference>
<evidence type="ECO:0000256" key="1">
    <source>
        <dbReference type="ARBA" id="ARBA00006994"/>
    </source>
</evidence>
<dbReference type="InterPro" id="IPR017151">
    <property type="entry name" value="Xrn2/3/4"/>
</dbReference>
<keyword evidence="4 6" id="KW-0378">Hydrolase</keyword>
<dbReference type="GO" id="GO:0003723">
    <property type="term" value="F:RNA binding"/>
    <property type="evidence" value="ECO:0007669"/>
    <property type="project" value="TreeGrafter"/>
</dbReference>
<dbReference type="PIRSF" id="PIRSF037239">
    <property type="entry name" value="Exonuclease_Xrn2"/>
    <property type="match status" value="1"/>
</dbReference>
<comment type="function">
    <text evidence="6">Possesses 5'-&gt;3' exoribonuclease activity. Acts as an endogenous post-transcriptional gene silencing (PTGS) suppressor.</text>
</comment>
<evidence type="ECO:0000313" key="9">
    <source>
        <dbReference type="Proteomes" id="UP000504607"/>
    </source>
</evidence>
<evidence type="ECO:0000256" key="2">
    <source>
        <dbReference type="ARBA" id="ARBA00022664"/>
    </source>
</evidence>
<reference evidence="10" key="1">
    <citation type="submission" date="2025-08" db="UniProtKB">
        <authorList>
            <consortium name="RefSeq"/>
        </authorList>
    </citation>
    <scope>IDENTIFICATION</scope>
</reference>
<dbReference type="GO" id="GO:0005634">
    <property type="term" value="C:nucleus"/>
    <property type="evidence" value="ECO:0007669"/>
    <property type="project" value="InterPro"/>
</dbReference>
<gene>
    <name evidence="10" type="primary">LOC105052137</name>
</gene>
<dbReference type="InterPro" id="IPR041412">
    <property type="entry name" value="Xrn1_helical"/>
</dbReference>
<dbReference type="Gene3D" id="1.25.40.1050">
    <property type="match status" value="1"/>
</dbReference>
<dbReference type="Pfam" id="PF03159">
    <property type="entry name" value="XRN_N"/>
    <property type="match status" value="1"/>
</dbReference>
<proteinExistence type="inferred from homology"/>
<dbReference type="Proteomes" id="UP000504607">
    <property type="component" value="Chromosome 9"/>
</dbReference>
<organism evidence="9 10">
    <name type="scientific">Elaeis guineensis var. tenera</name>
    <name type="common">Oil palm</name>
    <dbReference type="NCBI Taxonomy" id="51953"/>
    <lineage>
        <taxon>Eukaryota</taxon>
        <taxon>Viridiplantae</taxon>
        <taxon>Streptophyta</taxon>
        <taxon>Embryophyta</taxon>
        <taxon>Tracheophyta</taxon>
        <taxon>Spermatophyta</taxon>
        <taxon>Magnoliopsida</taxon>
        <taxon>Liliopsida</taxon>
        <taxon>Arecaceae</taxon>
        <taxon>Arecoideae</taxon>
        <taxon>Cocoseae</taxon>
        <taxon>Elaeidinae</taxon>
        <taxon>Elaeis</taxon>
    </lineage>
</organism>
<dbReference type="InterPro" id="IPR004859">
    <property type="entry name" value="Xrn1_N"/>
</dbReference>
<evidence type="ECO:0000259" key="8">
    <source>
        <dbReference type="Pfam" id="PF17846"/>
    </source>
</evidence>
<keyword evidence="2 6" id="KW-0507">mRNA processing</keyword>
<evidence type="ECO:0000256" key="3">
    <source>
        <dbReference type="ARBA" id="ARBA00022722"/>
    </source>
</evidence>
<dbReference type="Gene3D" id="3.40.50.12390">
    <property type="match status" value="2"/>
</dbReference>
<sequence length="868" mass="101435">MGVPSFYRWLVDKYPKIVVSAVEERGHDVDTSLPNPNGREFDNLYLDMNGIIHPCFHPEDQLFPPTTFEEVFKAIFEYVDRIFRIVRPRKLLYMAIDGVAPRAKMNHQRARRFRTTKEAEMAEAEEEKMRREFEKEGKTVFPKCEYEVSDSNIITPGTVFMEKLSKALEYYIRLRLHSDPGWRSIKVILSDANVPGEGEHKIMAFIRLQRNLPGYNPNLHHCLYGQDADLIMLALASHEIHFSILREDVLKAEQNEICLSFVEPSLQKEVKTQWYRKSSNVFPKTPYQFLNIWTLREYLELDMNIPDFKIDIERIIDDFIFICLFAGNDFLPHLPSLEIHEGAIDLMIYVYKKMFEKMGGYLVDMSKINDKKAAYIKVKRVERFILEVGSYEDKIFDKRNRLQQRKLQRLLQQRLEEEKDKNENDDLQYDMKYGVPNEVAEIEEGLIKFSVHNKSCSSFRSSETISKSFKGKCSVSAPQNLLAVGHDGNDVIKNTKELKQKVKDFLRDQADLFKNGAFQNDKIKLGSPGWKARYYREKFSTETLNEIEIARKSVVEKYAEGLCWILHYYFSRVRSWFWHYPFYYAPFASDFKGLSCSQIKFEFGCPFKPFDQLMAVLPPKSSHALPKAYRPLMNSKDSTIVKFYPSDFHVDMDGKRFSWQGVCKLPFIEEKLLLAETRMVERELEGDEMERNSFRKDKIFVKDCHALGFQMSSIHTSSRRTIEGSEQKYPIDAVSCGISGFFCPYDDHLGHHHFKSPIEGMEDIAEDNATFVIFINPDWHEHIPRLLEFVNIPGKTITETDIVERKLWHEYEGSRQSQIYNQRRYATKVEAVTQLKSTQSTWKDAGSRWGCTGRGRDFVGEVPVQPIT</sequence>
<name>A0A8N4IAT4_ELAGV</name>
<dbReference type="EC" id="3.1.13.-" evidence="6"/>
<dbReference type="OrthoDB" id="372487at2759"/>
<protein>
    <recommendedName>
        <fullName evidence="6">5'-3' exoribonuclease</fullName>
        <ecNumber evidence="6">3.1.13.-</ecNumber>
    </recommendedName>
</protein>
<feature type="domain" description="Xrn1 N-terminal" evidence="7">
    <location>
        <begin position="1"/>
        <end position="248"/>
    </location>
</feature>
<dbReference type="RefSeq" id="XP_029122562.1">
    <property type="nucleotide sequence ID" value="XM_029266729.1"/>
</dbReference>
<accession>A0A8N4IAT4</accession>
<keyword evidence="9" id="KW-1185">Reference proteome</keyword>
<dbReference type="PANTHER" id="PTHR12341">
    <property type="entry name" value="5'-&gt;3' EXORIBONUCLEASE"/>
    <property type="match status" value="1"/>
</dbReference>
<dbReference type="GO" id="GO:0006397">
    <property type="term" value="P:mRNA processing"/>
    <property type="evidence" value="ECO:0007669"/>
    <property type="project" value="UniProtKB-UniRule"/>
</dbReference>
<dbReference type="PANTHER" id="PTHR12341:SF62">
    <property type="entry name" value="5'-3' EXORIBONUCLEASE 3-LIKE"/>
    <property type="match status" value="1"/>
</dbReference>
<dbReference type="GO" id="GO:0000956">
    <property type="term" value="P:nuclear-transcribed mRNA catabolic process"/>
    <property type="evidence" value="ECO:0007669"/>
    <property type="project" value="TreeGrafter"/>
</dbReference>
<evidence type="ECO:0000256" key="5">
    <source>
        <dbReference type="ARBA" id="ARBA00022839"/>
    </source>
</evidence>
<dbReference type="Pfam" id="PF17846">
    <property type="entry name" value="XRN_M"/>
    <property type="match status" value="1"/>
</dbReference>
<dbReference type="GO" id="GO:0004534">
    <property type="term" value="F:5'-3' RNA exonuclease activity"/>
    <property type="evidence" value="ECO:0007669"/>
    <property type="project" value="UniProtKB-UniRule"/>
</dbReference>
<evidence type="ECO:0000256" key="6">
    <source>
        <dbReference type="PIRNR" id="PIRNR037239"/>
    </source>
</evidence>
<dbReference type="AlphaFoldDB" id="A0A8N4IAT4"/>
<feature type="domain" description="Xrn1 helical" evidence="8">
    <location>
        <begin position="309"/>
        <end position="802"/>
    </location>
</feature>
<evidence type="ECO:0000256" key="4">
    <source>
        <dbReference type="ARBA" id="ARBA00022801"/>
    </source>
</evidence>
<evidence type="ECO:0000259" key="7">
    <source>
        <dbReference type="Pfam" id="PF03159"/>
    </source>
</evidence>
<evidence type="ECO:0000313" key="10">
    <source>
        <dbReference type="RefSeq" id="XP_029122562.1"/>
    </source>
</evidence>
<dbReference type="InterPro" id="IPR027073">
    <property type="entry name" value="5_3_exoribonuclease"/>
</dbReference>
<keyword evidence="3 6" id="KW-0540">Nuclease</keyword>
<dbReference type="FunFam" id="3.40.50.12390:FF:000003">
    <property type="entry name" value="5'-3' exoribonuclease"/>
    <property type="match status" value="1"/>
</dbReference>